<accession>A0A9X1V779</accession>
<dbReference type="RefSeq" id="WP_240714477.1">
    <property type="nucleotide sequence ID" value="NZ_JAKVTV010000005.1"/>
</dbReference>
<keyword evidence="2" id="KW-1185">Reference proteome</keyword>
<evidence type="ECO:0000313" key="1">
    <source>
        <dbReference type="EMBL" id="MCH4824309.1"/>
    </source>
</evidence>
<dbReference type="AlphaFoldDB" id="A0A9X1V779"/>
<dbReference type="Proteomes" id="UP001139226">
    <property type="component" value="Unassembled WGS sequence"/>
</dbReference>
<proteinExistence type="predicted"/>
<evidence type="ECO:0000313" key="2">
    <source>
        <dbReference type="Proteomes" id="UP001139226"/>
    </source>
</evidence>
<comment type="caution">
    <text evidence="1">The sequence shown here is derived from an EMBL/GenBank/DDBJ whole genome shotgun (WGS) entry which is preliminary data.</text>
</comment>
<sequence length="300" mass="34207">MAIPTIDNLKQQILAEKENQDALSGVVSSSKVALYNLWAYIVAFCMWSVYRAWDIFKIEMDQKIREQKLYSRLWFRNMALEYRHGHPLDETTGSYAGEGYTEDEILNAQIVARASVNEIEINKRKHLFIKMAKEENEKLVKLSDSEKAGVEQYFARIKPAGTKIITFSDDPDELKLNITFYYNPLILDQNGARIDGSDNKPVQSAIKDYLSNLKFNGEFILSELVDILQNIEGCADREVYVESAEANYLEPAEWNKIESSYIANSGYMEIATLQDVDPDTGDPIEVSGLQIEFKAKTVQL</sequence>
<organism evidence="1 2">
    <name type="scientific">Christiangramia lutea</name>
    <dbReference type="NCBI Taxonomy" id="1607951"/>
    <lineage>
        <taxon>Bacteria</taxon>
        <taxon>Pseudomonadati</taxon>
        <taxon>Bacteroidota</taxon>
        <taxon>Flavobacteriia</taxon>
        <taxon>Flavobacteriales</taxon>
        <taxon>Flavobacteriaceae</taxon>
        <taxon>Christiangramia</taxon>
    </lineage>
</organism>
<name>A0A9X1V779_9FLAO</name>
<protein>
    <submittedName>
        <fullName evidence="1">Uncharacterized protein</fullName>
    </submittedName>
</protein>
<dbReference type="EMBL" id="JAKVTV010000005">
    <property type="protein sequence ID" value="MCH4824309.1"/>
    <property type="molecule type" value="Genomic_DNA"/>
</dbReference>
<gene>
    <name evidence="1" type="ORF">ML462_14125</name>
</gene>
<reference evidence="1" key="1">
    <citation type="submission" date="2022-03" db="EMBL/GenBank/DDBJ databases">
        <title>Gramella crocea sp. nov., isolated from activated sludge of a seafood processing plant.</title>
        <authorList>
            <person name="Zhang X."/>
        </authorList>
    </citation>
    <scope>NUCLEOTIDE SEQUENCE</scope>
    <source>
        <strain evidence="1">YJ019</strain>
    </source>
</reference>